<evidence type="ECO:0000256" key="4">
    <source>
        <dbReference type="SAM" id="MobiDB-lite"/>
    </source>
</evidence>
<dbReference type="InterPro" id="IPR026590">
    <property type="entry name" value="Ssirtuin_cat_dom"/>
</dbReference>
<dbReference type="GO" id="GO:0017136">
    <property type="term" value="F:histone deacetylase activity, NAD-dependent"/>
    <property type="evidence" value="ECO:0007669"/>
    <property type="project" value="TreeGrafter"/>
</dbReference>
<dbReference type="InterPro" id="IPR050134">
    <property type="entry name" value="NAD-dep_sirtuin_deacylases"/>
</dbReference>
<name>A0A9W7BH15_9STRA</name>
<dbReference type="AlphaFoldDB" id="A0A9W7BH15"/>
<feature type="chain" id="PRO_5040802385" description="Deacetylase sirtuin-type domain-containing protein" evidence="5">
    <location>
        <begin position="30"/>
        <end position="425"/>
    </location>
</feature>
<feature type="binding site" evidence="3">
    <location>
        <position position="320"/>
    </location>
    <ligand>
        <name>Zn(2+)</name>
        <dbReference type="ChEBI" id="CHEBI:29105"/>
    </ligand>
</feature>
<gene>
    <name evidence="7" type="ORF">TrVE_jg11911</name>
</gene>
<evidence type="ECO:0000256" key="2">
    <source>
        <dbReference type="ARBA" id="ARBA00023027"/>
    </source>
</evidence>
<dbReference type="Pfam" id="PF02146">
    <property type="entry name" value="SIR2"/>
    <property type="match status" value="1"/>
</dbReference>
<sequence length="425" mass="46773">MKISTTSRHLYLVTFLLTTMLAALSRSNAFRMPRAVQQRATVSTTTVSTTIVRYSSSSSSSRSSSSLPQSQPPDANPEPNEATFASRGNWQPKSTPPNPNNKHFRFTSKLLRPTSPPPPPPVPLSPEALSESVSTLRSFLSSHKNTLLITGAGISVASGIPDYRGSSGSYYKNHSPITHDEFISNPSNRRRYWSRSLLGYKKMSSASPNVSHNSFSYLQSHSNLKYIITQNVDSLHTLSGSPPSSIINLHGVGADCVCMSCGIKSKRDEYHSALIRDNESFFKELQASTQNEEGPDLRPDGDAEVTLDYSEIVLPDCSACGDGIIKPDVVFFGANVDKSIVERCYEMCDECDGMIVAGSSLMVYSSFRFVKEMVKMGKRILVVNVGETRADGLEGVEKMEVDVGQVFGKLVEELEERKQQEMKKK</sequence>
<feature type="signal peptide" evidence="5">
    <location>
        <begin position="1"/>
        <end position="29"/>
    </location>
</feature>
<keyword evidence="1" id="KW-0808">Transferase</keyword>
<dbReference type="PROSITE" id="PS50305">
    <property type="entry name" value="SIRTUIN"/>
    <property type="match status" value="1"/>
</dbReference>
<feature type="compositionally biased region" description="Pro residues" evidence="4">
    <location>
        <begin position="114"/>
        <end position="124"/>
    </location>
</feature>
<dbReference type="InterPro" id="IPR003000">
    <property type="entry name" value="Sirtuin"/>
</dbReference>
<dbReference type="PANTHER" id="PTHR11085:SF10">
    <property type="entry name" value="NAD-DEPENDENT PROTEIN DEACYLASE SIRTUIN-5, MITOCHONDRIAL-RELATED"/>
    <property type="match status" value="1"/>
</dbReference>
<keyword evidence="3" id="KW-0862">Zinc</keyword>
<feature type="binding site" evidence="3">
    <location>
        <position position="261"/>
    </location>
    <ligand>
        <name>Zn(2+)</name>
        <dbReference type="ChEBI" id="CHEBI:29105"/>
    </ligand>
</feature>
<proteinExistence type="predicted"/>
<keyword evidence="5" id="KW-0732">Signal</keyword>
<feature type="domain" description="Deacetylase sirtuin-type" evidence="6">
    <location>
        <begin position="126"/>
        <end position="417"/>
    </location>
</feature>
<dbReference type="GO" id="GO:0046872">
    <property type="term" value="F:metal ion binding"/>
    <property type="evidence" value="ECO:0007669"/>
    <property type="project" value="UniProtKB-KW"/>
</dbReference>
<evidence type="ECO:0000259" key="6">
    <source>
        <dbReference type="PROSITE" id="PS50305"/>
    </source>
</evidence>
<comment type="caution">
    <text evidence="7">The sequence shown here is derived from an EMBL/GenBank/DDBJ whole genome shotgun (WGS) entry which is preliminary data.</text>
</comment>
<evidence type="ECO:0000313" key="8">
    <source>
        <dbReference type="Proteomes" id="UP001165160"/>
    </source>
</evidence>
<dbReference type="InterPro" id="IPR029035">
    <property type="entry name" value="DHS-like_NAD/FAD-binding_dom"/>
</dbReference>
<dbReference type="Proteomes" id="UP001165160">
    <property type="component" value="Unassembled WGS sequence"/>
</dbReference>
<keyword evidence="2" id="KW-0520">NAD</keyword>
<dbReference type="PANTHER" id="PTHR11085">
    <property type="entry name" value="NAD-DEPENDENT PROTEIN DEACYLASE SIRTUIN-5, MITOCHONDRIAL-RELATED"/>
    <property type="match status" value="1"/>
</dbReference>
<evidence type="ECO:0000313" key="7">
    <source>
        <dbReference type="EMBL" id="GMH86709.1"/>
    </source>
</evidence>
<dbReference type="Gene3D" id="3.30.1600.10">
    <property type="entry name" value="SIR2/SIRT2 'Small Domain"/>
    <property type="match status" value="1"/>
</dbReference>
<feature type="region of interest" description="Disordered" evidence="4">
    <location>
        <begin position="53"/>
        <end position="129"/>
    </location>
</feature>
<dbReference type="InterPro" id="IPR026591">
    <property type="entry name" value="Sirtuin_cat_small_dom_sf"/>
</dbReference>
<keyword evidence="8" id="KW-1185">Reference proteome</keyword>
<evidence type="ECO:0000256" key="3">
    <source>
        <dbReference type="PROSITE-ProRule" id="PRU00236"/>
    </source>
</evidence>
<feature type="compositionally biased region" description="Low complexity" evidence="4">
    <location>
        <begin position="53"/>
        <end position="66"/>
    </location>
</feature>
<organism evidence="7 8">
    <name type="scientific">Triparma verrucosa</name>
    <dbReference type="NCBI Taxonomy" id="1606542"/>
    <lineage>
        <taxon>Eukaryota</taxon>
        <taxon>Sar</taxon>
        <taxon>Stramenopiles</taxon>
        <taxon>Ochrophyta</taxon>
        <taxon>Bolidophyceae</taxon>
        <taxon>Parmales</taxon>
        <taxon>Triparmaceae</taxon>
        <taxon>Triparma</taxon>
    </lineage>
</organism>
<dbReference type="EMBL" id="BRXX01000063">
    <property type="protein sequence ID" value="GMH86709.1"/>
    <property type="molecule type" value="Genomic_DNA"/>
</dbReference>
<feature type="binding site" evidence="3">
    <location>
        <position position="258"/>
    </location>
    <ligand>
        <name>Zn(2+)</name>
        <dbReference type="ChEBI" id="CHEBI:29105"/>
    </ligand>
</feature>
<accession>A0A9W7BH15</accession>
<feature type="binding site" evidence="3">
    <location>
        <position position="317"/>
    </location>
    <ligand>
        <name>Zn(2+)</name>
        <dbReference type="ChEBI" id="CHEBI:29105"/>
    </ligand>
</feature>
<evidence type="ECO:0000256" key="5">
    <source>
        <dbReference type="SAM" id="SignalP"/>
    </source>
</evidence>
<protein>
    <recommendedName>
        <fullName evidence="6">Deacetylase sirtuin-type domain-containing protein</fullName>
    </recommendedName>
</protein>
<feature type="active site" description="Proton acceptor" evidence="3">
    <location>
        <position position="250"/>
    </location>
</feature>
<reference evidence="8" key="1">
    <citation type="journal article" date="2023" name="Commun. Biol.">
        <title>Genome analysis of Parmales, the sister group of diatoms, reveals the evolutionary specialization of diatoms from phago-mixotrophs to photoautotrophs.</title>
        <authorList>
            <person name="Ban H."/>
            <person name="Sato S."/>
            <person name="Yoshikawa S."/>
            <person name="Yamada K."/>
            <person name="Nakamura Y."/>
            <person name="Ichinomiya M."/>
            <person name="Sato N."/>
            <person name="Blanc-Mathieu R."/>
            <person name="Endo H."/>
            <person name="Kuwata A."/>
            <person name="Ogata H."/>
        </authorList>
    </citation>
    <scope>NUCLEOTIDE SEQUENCE [LARGE SCALE GENOMIC DNA]</scope>
    <source>
        <strain evidence="8">NIES 3699</strain>
    </source>
</reference>
<evidence type="ECO:0000256" key="1">
    <source>
        <dbReference type="ARBA" id="ARBA00022679"/>
    </source>
</evidence>
<keyword evidence="3" id="KW-0479">Metal-binding</keyword>
<dbReference type="Gene3D" id="3.40.50.1220">
    <property type="entry name" value="TPP-binding domain"/>
    <property type="match status" value="1"/>
</dbReference>
<dbReference type="GO" id="GO:0070403">
    <property type="term" value="F:NAD+ binding"/>
    <property type="evidence" value="ECO:0007669"/>
    <property type="project" value="InterPro"/>
</dbReference>
<dbReference type="SUPFAM" id="SSF52467">
    <property type="entry name" value="DHS-like NAD/FAD-binding domain"/>
    <property type="match status" value="1"/>
</dbReference>